<evidence type="ECO:0000256" key="3">
    <source>
        <dbReference type="ARBA" id="ARBA00022553"/>
    </source>
</evidence>
<dbReference type="Ensembl" id="ENSSFAT00005008697.1">
    <property type="protein sequence ID" value="ENSSFAP00005008290.1"/>
    <property type="gene ID" value="ENSSFAG00005004862.1"/>
</dbReference>
<dbReference type="Proteomes" id="UP000472267">
    <property type="component" value="Chromosome 8"/>
</dbReference>
<feature type="region of interest" description="Disordered" evidence="10">
    <location>
        <begin position="425"/>
        <end position="641"/>
    </location>
</feature>
<keyword evidence="2" id="KW-1017">Isopeptide bond</keyword>
<evidence type="ECO:0000256" key="7">
    <source>
        <dbReference type="ARBA" id="ARBA00022843"/>
    </source>
</evidence>
<evidence type="ECO:0000256" key="10">
    <source>
        <dbReference type="SAM" id="MobiDB-lite"/>
    </source>
</evidence>
<feature type="compositionally biased region" description="Polar residues" evidence="10">
    <location>
        <begin position="319"/>
        <end position="332"/>
    </location>
</feature>
<dbReference type="FunFam" id="3.30.40.10:FF:000116">
    <property type="entry name" value="Transcription factor 20 (AR1)"/>
    <property type="match status" value="1"/>
</dbReference>
<keyword evidence="6" id="KW-0862">Zinc</keyword>
<feature type="compositionally biased region" description="Pro residues" evidence="10">
    <location>
        <begin position="531"/>
        <end position="544"/>
    </location>
</feature>
<dbReference type="PROSITE" id="PS51805">
    <property type="entry name" value="EPHD"/>
    <property type="match status" value="1"/>
</dbReference>
<feature type="compositionally biased region" description="Basic residues" evidence="10">
    <location>
        <begin position="473"/>
        <end position="485"/>
    </location>
</feature>
<keyword evidence="8" id="KW-0010">Activator</keyword>
<evidence type="ECO:0000259" key="11">
    <source>
        <dbReference type="PROSITE" id="PS51805"/>
    </source>
</evidence>
<proteinExistence type="predicted"/>
<dbReference type="GO" id="GO:0005634">
    <property type="term" value="C:nucleus"/>
    <property type="evidence" value="ECO:0007669"/>
    <property type="project" value="UniProtKB-SubCell"/>
</dbReference>
<evidence type="ECO:0000256" key="5">
    <source>
        <dbReference type="ARBA" id="ARBA00022771"/>
    </source>
</evidence>
<evidence type="ECO:0000256" key="8">
    <source>
        <dbReference type="ARBA" id="ARBA00023159"/>
    </source>
</evidence>
<feature type="region of interest" description="Disordered" evidence="10">
    <location>
        <begin position="317"/>
        <end position="345"/>
    </location>
</feature>
<reference evidence="12" key="2">
    <citation type="submission" date="2025-08" db="UniProtKB">
        <authorList>
            <consortium name="Ensembl"/>
        </authorList>
    </citation>
    <scope>IDENTIFICATION</scope>
</reference>
<gene>
    <name evidence="12" type="primary">si:dkey-94l16.4</name>
</gene>
<dbReference type="PANTHER" id="PTHR14955:SF8">
    <property type="entry name" value="SI:CH211-165G14.1-RELATED"/>
    <property type="match status" value="1"/>
</dbReference>
<keyword evidence="7" id="KW-0832">Ubl conjugation</keyword>
<name>A0A672FU17_SALFA</name>
<evidence type="ECO:0000256" key="1">
    <source>
        <dbReference type="ARBA" id="ARBA00004123"/>
    </source>
</evidence>
<dbReference type="GO" id="GO:0008270">
    <property type="term" value="F:zinc ion binding"/>
    <property type="evidence" value="ECO:0007669"/>
    <property type="project" value="UniProtKB-KW"/>
</dbReference>
<protein>
    <submittedName>
        <fullName evidence="12">Retinoic acid-induced protein 1-like</fullName>
    </submittedName>
</protein>
<keyword evidence="9" id="KW-0539">Nucleus</keyword>
<dbReference type="OrthoDB" id="10029243at2759"/>
<accession>A0A672FU17</accession>
<dbReference type="AlphaFoldDB" id="A0A672FU17"/>
<feature type="region of interest" description="Disordered" evidence="10">
    <location>
        <begin position="182"/>
        <end position="239"/>
    </location>
</feature>
<feature type="compositionally biased region" description="Basic residues" evidence="10">
    <location>
        <begin position="615"/>
        <end position="629"/>
    </location>
</feature>
<evidence type="ECO:0000256" key="4">
    <source>
        <dbReference type="ARBA" id="ARBA00022723"/>
    </source>
</evidence>
<dbReference type="OMA" id="SPFIHVE"/>
<evidence type="ECO:0000313" key="12">
    <source>
        <dbReference type="Ensembl" id="ENSSFAP00005008290.1"/>
    </source>
</evidence>
<feature type="domain" description="PHD-type" evidence="11">
    <location>
        <begin position="834"/>
        <end position="940"/>
    </location>
</feature>
<evidence type="ECO:0000256" key="9">
    <source>
        <dbReference type="ARBA" id="ARBA00023242"/>
    </source>
</evidence>
<feature type="compositionally biased region" description="Basic and acidic residues" evidence="10">
    <location>
        <begin position="563"/>
        <end position="573"/>
    </location>
</feature>
<reference evidence="12" key="1">
    <citation type="submission" date="2019-06" db="EMBL/GenBank/DDBJ databases">
        <authorList>
            <consortium name="Wellcome Sanger Institute Data Sharing"/>
        </authorList>
    </citation>
    <scope>NUCLEOTIDE SEQUENCE [LARGE SCALE GENOMIC DNA]</scope>
</reference>
<dbReference type="InterPro" id="IPR052440">
    <property type="entry name" value="Trans_Reg/Chrom_Remod"/>
</dbReference>
<keyword evidence="13" id="KW-1185">Reference proteome</keyword>
<feature type="compositionally biased region" description="Basic and acidic residues" evidence="10">
    <location>
        <begin position="196"/>
        <end position="207"/>
    </location>
</feature>
<feature type="compositionally biased region" description="Polar residues" evidence="10">
    <location>
        <begin position="208"/>
        <end position="226"/>
    </location>
</feature>
<comment type="subcellular location">
    <subcellularLocation>
        <location evidence="1">Nucleus</location>
    </subcellularLocation>
</comment>
<dbReference type="InterPro" id="IPR001965">
    <property type="entry name" value="Znf_PHD"/>
</dbReference>
<dbReference type="Gene3D" id="3.30.40.10">
    <property type="entry name" value="Zinc/RING finger domain, C3HC4 (zinc finger)"/>
    <property type="match status" value="1"/>
</dbReference>
<evidence type="ECO:0000256" key="6">
    <source>
        <dbReference type="ARBA" id="ARBA00022833"/>
    </source>
</evidence>
<feature type="compositionally biased region" description="Polar residues" evidence="10">
    <location>
        <begin position="550"/>
        <end position="561"/>
    </location>
</feature>
<dbReference type="PANTHER" id="PTHR14955">
    <property type="entry name" value="RETINOIC ACID INDUCED 1/TRANSCRIPTION FACTOR 20"/>
    <property type="match status" value="1"/>
</dbReference>
<feature type="region of interest" description="Disordered" evidence="10">
    <location>
        <begin position="1"/>
        <end position="20"/>
    </location>
</feature>
<dbReference type="SMART" id="SM00249">
    <property type="entry name" value="PHD"/>
    <property type="match status" value="1"/>
</dbReference>
<keyword evidence="4" id="KW-0479">Metal-binding</keyword>
<dbReference type="InterPro" id="IPR013083">
    <property type="entry name" value="Znf_RING/FYVE/PHD"/>
</dbReference>
<reference evidence="12" key="3">
    <citation type="submission" date="2025-09" db="UniProtKB">
        <authorList>
            <consortium name="Ensembl"/>
        </authorList>
    </citation>
    <scope>IDENTIFICATION</scope>
</reference>
<feature type="compositionally biased region" description="Low complexity" evidence="10">
    <location>
        <begin position="591"/>
        <end position="606"/>
    </location>
</feature>
<sequence>MEQPPGSFDDLQPQDLSTSGLSTVIDLTRKRGEERVLNPASLDALRMVGSSGWYPVPEAADPGLPYPESASSDAALQAGDQIQPDNAFSHTTVTLSYVSRSHVFTAHDSLSHSALYSVPPISKFSLHPPCDADKGLGESGYALNQHYLVEEEGPVDLATQTELFQPPSRTQTGELLVQEPHEWNGGVVPSDGDVEMSVHGDDEDRTSLENNESLENGQGDRWSSSGVCADSSPETPAPLKEEEEVLFLLSKKRHPGADSEGVDTRNLCSLRREYISPLEDPVSPSATSLDDVEDVFVLPQASCSPSGDAPYLEDAACDGSSTEGGIQASSGINDGAVRMDSSEENKQLTRKRKTLLAPLIDLTDDACLADLSENKANTSNDVPHVNGNVKVLERTLTERKLPMRIGRGTRLEAIVMNINSSRYRVSGCVRSSKKTNASQSARSDSSLVSPKKKDSPSVVKQKGKVKASPSVKARQRKTSRTRRSNHINSDCCKTSTSDSETINNAKKSQSSPPPKSPQFTVHTRSKRVPESVPPPATPPRTSPPRPKRIVSSQPSPASTSKKSNKEPEPRARPEPSAATHEAKVSPLPQTSPKKSSVKAKSQSPSSKSPPPAKAKASRTPKRRRKKQKASRSSSSMFSPKEPEIKLRYVSYKEERRDSRLDGFSPFVRVERKQLSPSLCTVVNYPDEAQLQHKKGQQQAAGGSFVSAAVPSTSCLRLGRVSVHSQHRRSLVCCICGQAANAMDLGDLHGPYYPEGYRPNAKTPASASGLKEEEEDDSDSDSSSYSMKGRGRKRAAPPAPWAVRSGAQRKQKGALPDSHRWTGDDGADSPAAKRARSDPGSADAEDWYSPPVLPLEPCERWLHEDCGIWSAGVFLVKGKVYGLEEAVKAAQETVCSACHGPGATLGCLFKGCPNKYHYRCALESDCVLTEENFSMKCKKHKNKTFKGPPGSRWNDR</sequence>
<dbReference type="Pfam" id="PF13771">
    <property type="entry name" value="zf-HC5HC2H"/>
    <property type="match status" value="1"/>
</dbReference>
<feature type="region of interest" description="Disordered" evidence="10">
    <location>
        <begin position="755"/>
        <end position="847"/>
    </location>
</feature>
<keyword evidence="3" id="KW-0597">Phosphoprotein</keyword>
<evidence type="ECO:0000256" key="2">
    <source>
        <dbReference type="ARBA" id="ARBA00022499"/>
    </source>
</evidence>
<dbReference type="InterPro" id="IPR034732">
    <property type="entry name" value="EPHD"/>
</dbReference>
<dbReference type="GO" id="GO:0006357">
    <property type="term" value="P:regulation of transcription by RNA polymerase II"/>
    <property type="evidence" value="ECO:0007669"/>
    <property type="project" value="TreeGrafter"/>
</dbReference>
<keyword evidence="5" id="KW-0863">Zinc-finger</keyword>
<feature type="compositionally biased region" description="Polar residues" evidence="10">
    <location>
        <begin position="486"/>
        <end position="505"/>
    </location>
</feature>
<dbReference type="InParanoid" id="A0A672FU17"/>
<evidence type="ECO:0000313" key="13">
    <source>
        <dbReference type="Proteomes" id="UP000472267"/>
    </source>
</evidence>
<organism evidence="12 13">
    <name type="scientific">Salarias fasciatus</name>
    <name type="common">Jewelled blenny</name>
    <name type="synonym">Blennius fasciatus</name>
    <dbReference type="NCBI Taxonomy" id="181472"/>
    <lineage>
        <taxon>Eukaryota</taxon>
        <taxon>Metazoa</taxon>
        <taxon>Chordata</taxon>
        <taxon>Craniata</taxon>
        <taxon>Vertebrata</taxon>
        <taxon>Euteleostomi</taxon>
        <taxon>Actinopterygii</taxon>
        <taxon>Neopterygii</taxon>
        <taxon>Teleostei</taxon>
        <taxon>Neoteleostei</taxon>
        <taxon>Acanthomorphata</taxon>
        <taxon>Ovalentaria</taxon>
        <taxon>Blenniimorphae</taxon>
        <taxon>Blenniiformes</taxon>
        <taxon>Blennioidei</taxon>
        <taxon>Blenniidae</taxon>
        <taxon>Salariinae</taxon>
        <taxon>Salarias</taxon>
    </lineage>
</organism>